<dbReference type="InterPro" id="IPR009053">
    <property type="entry name" value="Prefoldin"/>
</dbReference>
<dbReference type="GO" id="GO:0005737">
    <property type="term" value="C:cytoplasm"/>
    <property type="evidence" value="ECO:0007669"/>
    <property type="project" value="TreeGrafter"/>
</dbReference>
<dbReference type="PANTHER" id="PTHR20903:SF0">
    <property type="entry name" value="PREFOLDIN SUBUNIT 1"/>
    <property type="match status" value="1"/>
</dbReference>
<dbReference type="Gene3D" id="1.10.287.370">
    <property type="match status" value="1"/>
</dbReference>
<reference evidence="5 6" key="1">
    <citation type="submission" date="2020-08" db="EMBL/GenBank/DDBJ databases">
        <authorList>
            <person name="Hejnol A."/>
        </authorList>
    </citation>
    <scope>NUCLEOTIDE SEQUENCE [LARGE SCALE GENOMIC DNA]</scope>
</reference>
<dbReference type="SUPFAM" id="SSF46579">
    <property type="entry name" value="Prefoldin"/>
    <property type="match status" value="1"/>
</dbReference>
<dbReference type="OrthoDB" id="5242628at2759"/>
<proteinExistence type="inferred from homology"/>
<sequence>MYSTKEQIATSNKQIDNFKKSVIHSNLVMAEINQLPEETKTFETLGRAFIRMPMPKIKTMLSDRVTNATDKIKTLEGNISYLQKNLKESEENVRELINSKRK</sequence>
<dbReference type="GO" id="GO:0016272">
    <property type="term" value="C:prefoldin complex"/>
    <property type="evidence" value="ECO:0007669"/>
    <property type="project" value="InterPro"/>
</dbReference>
<keyword evidence="4" id="KW-0175">Coiled coil</keyword>
<keyword evidence="6" id="KW-1185">Reference proteome</keyword>
<dbReference type="InterPro" id="IPR002777">
    <property type="entry name" value="PFD_beta-like"/>
</dbReference>
<comment type="similarity">
    <text evidence="1">Belongs to the prefoldin subunit beta family.</text>
</comment>
<feature type="coiled-coil region" evidence="4">
    <location>
        <begin position="65"/>
        <end position="99"/>
    </location>
</feature>
<comment type="caution">
    <text evidence="5">The sequence shown here is derived from an EMBL/GenBank/DDBJ whole genome shotgun (WGS) entry which is preliminary data.</text>
</comment>
<dbReference type="GO" id="GO:0051082">
    <property type="term" value="F:unfolded protein binding"/>
    <property type="evidence" value="ECO:0007669"/>
    <property type="project" value="InterPro"/>
</dbReference>
<dbReference type="EMBL" id="CAJFCJ010000009">
    <property type="protein sequence ID" value="CAD5118522.1"/>
    <property type="molecule type" value="Genomic_DNA"/>
</dbReference>
<organism evidence="5 6">
    <name type="scientific">Dimorphilus gyrociliatus</name>
    <dbReference type="NCBI Taxonomy" id="2664684"/>
    <lineage>
        <taxon>Eukaryota</taxon>
        <taxon>Metazoa</taxon>
        <taxon>Spiralia</taxon>
        <taxon>Lophotrochozoa</taxon>
        <taxon>Annelida</taxon>
        <taxon>Polychaeta</taxon>
        <taxon>Polychaeta incertae sedis</taxon>
        <taxon>Dinophilidae</taxon>
        <taxon>Dimorphilus</taxon>
    </lineage>
</organism>
<gene>
    <name evidence="5" type="ORF">DGYR_LOCUS6883</name>
</gene>
<dbReference type="GO" id="GO:0044183">
    <property type="term" value="F:protein folding chaperone"/>
    <property type="evidence" value="ECO:0007669"/>
    <property type="project" value="TreeGrafter"/>
</dbReference>
<comment type="subunit">
    <text evidence="2">Heterohexamer of two PFD-alpha type and four PFD-beta type subunits.</text>
</comment>
<name>A0A7I8VS53_9ANNE</name>
<dbReference type="Proteomes" id="UP000549394">
    <property type="component" value="Unassembled WGS sequence"/>
</dbReference>
<evidence type="ECO:0000256" key="3">
    <source>
        <dbReference type="ARBA" id="ARBA00023186"/>
    </source>
</evidence>
<evidence type="ECO:0000256" key="1">
    <source>
        <dbReference type="ARBA" id="ARBA00008045"/>
    </source>
</evidence>
<protein>
    <submittedName>
        <fullName evidence="5">DgyrCDS7215</fullName>
    </submittedName>
</protein>
<keyword evidence="3" id="KW-0143">Chaperone</keyword>
<evidence type="ECO:0000256" key="2">
    <source>
        <dbReference type="ARBA" id="ARBA00011695"/>
    </source>
</evidence>
<accession>A0A7I8VS53</accession>
<dbReference type="PANTHER" id="PTHR20903">
    <property type="entry name" value="PREFOLDIN SUBUNIT 1-RELATED"/>
    <property type="match status" value="1"/>
</dbReference>
<dbReference type="AlphaFoldDB" id="A0A7I8VS53"/>
<evidence type="ECO:0000313" key="6">
    <source>
        <dbReference type="Proteomes" id="UP000549394"/>
    </source>
</evidence>
<evidence type="ECO:0000256" key="4">
    <source>
        <dbReference type="SAM" id="Coils"/>
    </source>
</evidence>
<evidence type="ECO:0000313" key="5">
    <source>
        <dbReference type="EMBL" id="CAD5118522.1"/>
    </source>
</evidence>
<dbReference type="Pfam" id="PF01920">
    <property type="entry name" value="Prefoldin_2"/>
    <property type="match status" value="1"/>
</dbReference>